<comment type="caution">
    <text evidence="2">The sequence shown here is derived from an EMBL/GenBank/DDBJ whole genome shotgun (WGS) entry which is preliminary data.</text>
</comment>
<feature type="compositionally biased region" description="Polar residues" evidence="1">
    <location>
        <begin position="1"/>
        <end position="10"/>
    </location>
</feature>
<protein>
    <submittedName>
        <fullName evidence="2">Uncharacterized protein</fullName>
    </submittedName>
</protein>
<dbReference type="AlphaFoldDB" id="A0AAD9WMK3"/>
<accession>A0AAD9WMK3</accession>
<feature type="region of interest" description="Disordered" evidence="1">
    <location>
        <begin position="1"/>
        <end position="22"/>
    </location>
</feature>
<keyword evidence="3" id="KW-1185">Reference proteome</keyword>
<feature type="region of interest" description="Disordered" evidence="1">
    <location>
        <begin position="103"/>
        <end position="126"/>
    </location>
</feature>
<dbReference type="EMBL" id="JANJYI010000009">
    <property type="protein sequence ID" value="KAK2636944.1"/>
    <property type="molecule type" value="Genomic_DNA"/>
</dbReference>
<evidence type="ECO:0000256" key="1">
    <source>
        <dbReference type="SAM" id="MobiDB-lite"/>
    </source>
</evidence>
<sequence>MRSSCKSLSLTRKPEDPNNPWIGLHPVKNKPLSIYDKALQILKSEGILPKEPEKLFSPLLASIPCFMASSYDKDFPLMEPTSNPERNLFSRPFVQSTEVLLDGSLKQPSQPTSSSEETSSVEATSIPSKSHCLWETHASSSSDQFCPSNNLSDSNALADLSRVFMASQTDPQPSTQTVDTLESLDETTPIVEELPERHSPAPTPKPMNGPWFNLEDSAPHLWR</sequence>
<organism evidence="2 3">
    <name type="scientific">Dipteronia dyeriana</name>
    <dbReference type="NCBI Taxonomy" id="168575"/>
    <lineage>
        <taxon>Eukaryota</taxon>
        <taxon>Viridiplantae</taxon>
        <taxon>Streptophyta</taxon>
        <taxon>Embryophyta</taxon>
        <taxon>Tracheophyta</taxon>
        <taxon>Spermatophyta</taxon>
        <taxon>Magnoliopsida</taxon>
        <taxon>eudicotyledons</taxon>
        <taxon>Gunneridae</taxon>
        <taxon>Pentapetalae</taxon>
        <taxon>rosids</taxon>
        <taxon>malvids</taxon>
        <taxon>Sapindales</taxon>
        <taxon>Sapindaceae</taxon>
        <taxon>Hippocastanoideae</taxon>
        <taxon>Acereae</taxon>
        <taxon>Dipteronia</taxon>
    </lineage>
</organism>
<gene>
    <name evidence="2" type="ORF">Ddye_031736</name>
</gene>
<feature type="compositionally biased region" description="Low complexity" evidence="1">
    <location>
        <begin position="107"/>
        <end position="120"/>
    </location>
</feature>
<feature type="region of interest" description="Disordered" evidence="1">
    <location>
        <begin position="192"/>
        <end position="223"/>
    </location>
</feature>
<reference evidence="2" key="1">
    <citation type="journal article" date="2023" name="Plant J.">
        <title>Genome sequences and population genomics provide insights into the demographic history, inbreeding, and mutation load of two 'living fossil' tree species of Dipteronia.</title>
        <authorList>
            <person name="Feng Y."/>
            <person name="Comes H.P."/>
            <person name="Chen J."/>
            <person name="Zhu S."/>
            <person name="Lu R."/>
            <person name="Zhang X."/>
            <person name="Li P."/>
            <person name="Qiu J."/>
            <person name="Olsen K.M."/>
            <person name="Qiu Y."/>
        </authorList>
    </citation>
    <scope>NUCLEOTIDE SEQUENCE</scope>
    <source>
        <strain evidence="2">KIB01</strain>
    </source>
</reference>
<dbReference type="Proteomes" id="UP001280121">
    <property type="component" value="Unassembled WGS sequence"/>
</dbReference>
<proteinExistence type="predicted"/>
<evidence type="ECO:0000313" key="2">
    <source>
        <dbReference type="EMBL" id="KAK2636944.1"/>
    </source>
</evidence>
<evidence type="ECO:0000313" key="3">
    <source>
        <dbReference type="Proteomes" id="UP001280121"/>
    </source>
</evidence>
<name>A0AAD9WMK3_9ROSI</name>